<evidence type="ECO:0000256" key="1">
    <source>
        <dbReference type="ARBA" id="ARBA00022490"/>
    </source>
</evidence>
<dbReference type="InterPro" id="IPR029044">
    <property type="entry name" value="Nucleotide-diphossugar_trans"/>
</dbReference>
<dbReference type="Gene3D" id="3.90.550.10">
    <property type="entry name" value="Spore Coat Polysaccharide Biosynthesis Protein SpsA, Chain A"/>
    <property type="match status" value="1"/>
</dbReference>
<dbReference type="GO" id="GO:0006777">
    <property type="term" value="P:Mo-molybdopterin cofactor biosynthetic process"/>
    <property type="evidence" value="ECO:0007669"/>
    <property type="project" value="UniProtKB-KW"/>
</dbReference>
<organism evidence="10 11">
    <name type="scientific">Algoriphagus alkaliphilus</name>
    <dbReference type="NCBI Taxonomy" id="279824"/>
    <lineage>
        <taxon>Bacteria</taxon>
        <taxon>Pseudomonadati</taxon>
        <taxon>Bacteroidota</taxon>
        <taxon>Cytophagia</taxon>
        <taxon>Cytophagales</taxon>
        <taxon>Cyclobacteriaceae</taxon>
        <taxon>Algoriphagus</taxon>
    </lineage>
</organism>
<dbReference type="GO" id="GO:0061603">
    <property type="term" value="F:molybdenum cofactor guanylyltransferase activity"/>
    <property type="evidence" value="ECO:0007669"/>
    <property type="project" value="UniProtKB-EC"/>
</dbReference>
<evidence type="ECO:0000313" key="11">
    <source>
        <dbReference type="Proteomes" id="UP000198756"/>
    </source>
</evidence>
<dbReference type="GO" id="GO:0046872">
    <property type="term" value="F:metal ion binding"/>
    <property type="evidence" value="ECO:0007669"/>
    <property type="project" value="UniProtKB-KW"/>
</dbReference>
<evidence type="ECO:0000256" key="7">
    <source>
        <dbReference type="ARBA" id="ARBA00023150"/>
    </source>
</evidence>
<comment type="domain">
    <text evidence="8">The N-terminal domain determines nucleotide recognition and specific binding, while the C-terminal domain determines the specific binding to the target protein.</text>
</comment>
<dbReference type="PANTHER" id="PTHR19136">
    <property type="entry name" value="MOLYBDENUM COFACTOR GUANYLYLTRANSFERASE"/>
    <property type="match status" value="1"/>
</dbReference>
<evidence type="ECO:0000256" key="6">
    <source>
        <dbReference type="ARBA" id="ARBA00023134"/>
    </source>
</evidence>
<keyword evidence="3 8" id="KW-0479">Metal-binding</keyword>
<feature type="binding site" evidence="8">
    <location>
        <begin position="9"/>
        <end position="11"/>
    </location>
    <ligand>
        <name>GTP</name>
        <dbReference type="ChEBI" id="CHEBI:37565"/>
    </ligand>
</feature>
<evidence type="ECO:0000313" key="10">
    <source>
        <dbReference type="EMBL" id="SDA48426.1"/>
    </source>
</evidence>
<keyword evidence="5 8" id="KW-0460">Magnesium</keyword>
<dbReference type="InterPro" id="IPR013482">
    <property type="entry name" value="Molybde_CF_guanTrfase"/>
</dbReference>
<dbReference type="AlphaFoldDB" id="A0A1G5VSQ4"/>
<comment type="catalytic activity">
    <reaction evidence="8">
        <text>Mo-molybdopterin + GTP + H(+) = Mo-molybdopterin guanine dinucleotide + diphosphate</text>
        <dbReference type="Rhea" id="RHEA:34243"/>
        <dbReference type="ChEBI" id="CHEBI:15378"/>
        <dbReference type="ChEBI" id="CHEBI:33019"/>
        <dbReference type="ChEBI" id="CHEBI:37565"/>
        <dbReference type="ChEBI" id="CHEBI:71302"/>
        <dbReference type="ChEBI" id="CHEBI:71310"/>
        <dbReference type="EC" id="2.7.7.77"/>
    </reaction>
</comment>
<gene>
    <name evidence="8" type="primary">mobA</name>
    <name evidence="10" type="ORF">SAMN03080617_00654</name>
</gene>
<feature type="binding site" evidence="8">
    <location>
        <position position="95"/>
    </location>
    <ligand>
        <name>GTP</name>
        <dbReference type="ChEBI" id="CHEBI:37565"/>
    </ligand>
</feature>
<evidence type="ECO:0000256" key="2">
    <source>
        <dbReference type="ARBA" id="ARBA00022679"/>
    </source>
</evidence>
<dbReference type="Pfam" id="PF12804">
    <property type="entry name" value="NTP_transf_3"/>
    <property type="match status" value="1"/>
</dbReference>
<proteinExistence type="inferred from homology"/>
<evidence type="ECO:0000259" key="9">
    <source>
        <dbReference type="Pfam" id="PF12804"/>
    </source>
</evidence>
<feature type="binding site" evidence="8">
    <location>
        <position position="65"/>
    </location>
    <ligand>
        <name>GTP</name>
        <dbReference type="ChEBI" id="CHEBI:37565"/>
    </ligand>
</feature>
<comment type="function">
    <text evidence="8">Transfers a GMP moiety from GTP to Mo-molybdopterin (Mo-MPT) cofactor (Moco or molybdenum cofactor) to form Mo-molybdopterin guanine dinucleotide (Mo-MGD) cofactor.</text>
</comment>
<keyword evidence="6 8" id="KW-0342">GTP-binding</keyword>
<dbReference type="RefSeq" id="WP_092728510.1">
    <property type="nucleotide sequence ID" value="NZ_FMXE01000004.1"/>
</dbReference>
<dbReference type="Proteomes" id="UP000198756">
    <property type="component" value="Unassembled WGS sequence"/>
</dbReference>
<feature type="domain" description="MobA-like NTP transferase" evidence="9">
    <location>
        <begin position="7"/>
        <end position="149"/>
    </location>
</feature>
<comment type="caution">
    <text evidence="8">Lacks conserved residue(s) required for the propagation of feature annotation.</text>
</comment>
<keyword evidence="11" id="KW-1185">Reference proteome</keyword>
<dbReference type="OrthoDB" id="9788394at2"/>
<dbReference type="EMBL" id="FMXE01000004">
    <property type="protein sequence ID" value="SDA48426.1"/>
    <property type="molecule type" value="Genomic_DNA"/>
</dbReference>
<evidence type="ECO:0000256" key="3">
    <source>
        <dbReference type="ARBA" id="ARBA00022723"/>
    </source>
</evidence>
<keyword evidence="2 8" id="KW-0808">Transferase</keyword>
<feature type="binding site" evidence="8">
    <location>
        <position position="21"/>
    </location>
    <ligand>
        <name>GTP</name>
        <dbReference type="ChEBI" id="CHEBI:37565"/>
    </ligand>
</feature>
<keyword evidence="7 8" id="KW-0501">Molybdenum cofactor biosynthesis</keyword>
<dbReference type="HAMAP" id="MF_00316">
    <property type="entry name" value="MobA"/>
    <property type="match status" value="1"/>
</dbReference>
<dbReference type="InterPro" id="IPR025877">
    <property type="entry name" value="MobA-like_NTP_Trfase"/>
</dbReference>
<sequence length="196" mass="22439">MKALNIYILAGGKSSRMEQEKGLVEIFGKPMVRHLLEKVTGFGLPITIIAHHQDYKQFDVPVIKDIIPEKGPMGGLYTALIHSIPSSPILLLSCDMPFLSLEVLQRFISQSDENQMLITELHGKIMPFPGIYPAYLLPSLRLHIQENKLKFQHFIHNSPHLKLNLDKDFLQNPESFQNINTLQDKENAMTWQNKKL</sequence>
<dbReference type="GO" id="GO:0005737">
    <property type="term" value="C:cytoplasm"/>
    <property type="evidence" value="ECO:0007669"/>
    <property type="project" value="UniProtKB-SubCell"/>
</dbReference>
<comment type="similarity">
    <text evidence="8">Belongs to the MobA family.</text>
</comment>
<reference evidence="11" key="1">
    <citation type="submission" date="2016-10" db="EMBL/GenBank/DDBJ databases">
        <authorList>
            <person name="Varghese N."/>
            <person name="Submissions S."/>
        </authorList>
    </citation>
    <scope>NUCLEOTIDE SEQUENCE [LARGE SCALE GENOMIC DNA]</scope>
    <source>
        <strain evidence="11">DSM 22703</strain>
    </source>
</reference>
<dbReference type="SUPFAM" id="SSF53448">
    <property type="entry name" value="Nucleotide-diphospho-sugar transferases"/>
    <property type="match status" value="1"/>
</dbReference>
<accession>A0A1G5VSQ4</accession>
<comment type="subcellular location">
    <subcellularLocation>
        <location evidence="8">Cytoplasm</location>
    </subcellularLocation>
</comment>
<keyword evidence="1 8" id="KW-0963">Cytoplasm</keyword>
<evidence type="ECO:0000256" key="4">
    <source>
        <dbReference type="ARBA" id="ARBA00022741"/>
    </source>
</evidence>
<name>A0A1G5VSQ4_9BACT</name>
<dbReference type="STRING" id="279824.SAMN03080617_00654"/>
<dbReference type="PANTHER" id="PTHR19136:SF81">
    <property type="entry name" value="MOLYBDENUM COFACTOR GUANYLYLTRANSFERASE"/>
    <property type="match status" value="1"/>
</dbReference>
<dbReference type="CDD" id="cd02503">
    <property type="entry name" value="MobA"/>
    <property type="match status" value="1"/>
</dbReference>
<keyword evidence="4 8" id="KW-0547">Nucleotide-binding</keyword>
<evidence type="ECO:0000256" key="5">
    <source>
        <dbReference type="ARBA" id="ARBA00022842"/>
    </source>
</evidence>
<dbReference type="GO" id="GO:0005525">
    <property type="term" value="F:GTP binding"/>
    <property type="evidence" value="ECO:0007669"/>
    <property type="project" value="UniProtKB-UniRule"/>
</dbReference>
<protein>
    <recommendedName>
        <fullName evidence="8">Probable molybdenum cofactor guanylyltransferase</fullName>
        <shortName evidence="8">MoCo guanylyltransferase</shortName>
        <ecNumber evidence="8">2.7.7.77</ecNumber>
    </recommendedName>
    <alternativeName>
        <fullName evidence="8">GTP:molybdopterin guanylyltransferase</fullName>
    </alternativeName>
    <alternativeName>
        <fullName evidence="8">Mo-MPT guanylyltransferase</fullName>
    </alternativeName>
    <alternativeName>
        <fullName evidence="8">Molybdopterin guanylyltransferase</fullName>
    </alternativeName>
    <alternativeName>
        <fullName evidence="8">Molybdopterin-guanine dinucleotide synthase</fullName>
        <shortName evidence="8">MGD synthase</shortName>
    </alternativeName>
</protein>
<evidence type="ECO:0000256" key="8">
    <source>
        <dbReference type="HAMAP-Rule" id="MF_00316"/>
    </source>
</evidence>
<feature type="binding site" evidence="8">
    <location>
        <position position="95"/>
    </location>
    <ligand>
        <name>Mg(2+)</name>
        <dbReference type="ChEBI" id="CHEBI:18420"/>
    </ligand>
</feature>
<comment type="cofactor">
    <cofactor evidence="8">
        <name>Mg(2+)</name>
        <dbReference type="ChEBI" id="CHEBI:18420"/>
    </cofactor>
</comment>
<dbReference type="EC" id="2.7.7.77" evidence="8"/>